<dbReference type="PANTHER" id="PTHR33048:SF47">
    <property type="entry name" value="INTEGRAL MEMBRANE PROTEIN-RELATED"/>
    <property type="match status" value="1"/>
</dbReference>
<dbReference type="PANTHER" id="PTHR33048">
    <property type="entry name" value="PTH11-LIKE INTEGRAL MEMBRANE PROTEIN (AFU_ORTHOLOGUE AFUA_5G11245)"/>
    <property type="match status" value="1"/>
</dbReference>
<protein>
    <recommendedName>
        <fullName evidence="7">Rhodopsin domain-containing protein</fullName>
    </recommendedName>
</protein>
<evidence type="ECO:0000313" key="8">
    <source>
        <dbReference type="EMBL" id="CAG1988673.1"/>
    </source>
</evidence>
<comment type="subcellular location">
    <subcellularLocation>
        <location evidence="1">Membrane</location>
        <topology evidence="1">Multi-pass membrane protein</topology>
    </subcellularLocation>
</comment>
<dbReference type="Pfam" id="PF20684">
    <property type="entry name" value="Fung_rhodopsin"/>
    <property type="match status" value="1"/>
</dbReference>
<evidence type="ECO:0000256" key="5">
    <source>
        <dbReference type="ARBA" id="ARBA00038359"/>
    </source>
</evidence>
<evidence type="ECO:0000256" key="4">
    <source>
        <dbReference type="ARBA" id="ARBA00023136"/>
    </source>
</evidence>
<dbReference type="GO" id="GO:0016020">
    <property type="term" value="C:membrane"/>
    <property type="evidence" value="ECO:0007669"/>
    <property type="project" value="UniProtKB-SubCell"/>
</dbReference>
<evidence type="ECO:0000256" key="2">
    <source>
        <dbReference type="ARBA" id="ARBA00022692"/>
    </source>
</evidence>
<keyword evidence="3 6" id="KW-1133">Transmembrane helix</keyword>
<feature type="transmembrane region" description="Helical" evidence="6">
    <location>
        <begin position="231"/>
        <end position="257"/>
    </location>
</feature>
<feature type="transmembrane region" description="Helical" evidence="6">
    <location>
        <begin position="53"/>
        <end position="75"/>
    </location>
</feature>
<keyword evidence="2 6" id="KW-0812">Transmembrane</keyword>
<dbReference type="InterPro" id="IPR049326">
    <property type="entry name" value="Rhodopsin_dom_fungi"/>
</dbReference>
<reference evidence="8" key="2">
    <citation type="submission" date="2021-03" db="EMBL/GenBank/DDBJ databases">
        <authorList>
            <person name="Alouane T."/>
            <person name="Langin T."/>
            <person name="Bonhomme L."/>
        </authorList>
    </citation>
    <scope>NUCLEOTIDE SEQUENCE</scope>
    <source>
        <strain evidence="8">MDC_Fg202</strain>
    </source>
</reference>
<name>A0A4E9EIB3_GIBZA</name>
<keyword evidence="4 6" id="KW-0472">Membrane</keyword>
<dbReference type="InterPro" id="IPR052337">
    <property type="entry name" value="SAT4-like"/>
</dbReference>
<feature type="transmembrane region" description="Helical" evidence="6">
    <location>
        <begin position="149"/>
        <end position="174"/>
    </location>
</feature>
<evidence type="ECO:0000256" key="3">
    <source>
        <dbReference type="ARBA" id="ARBA00022989"/>
    </source>
</evidence>
<reference evidence="9" key="1">
    <citation type="submission" date="2019-04" db="EMBL/GenBank/DDBJ databases">
        <authorList>
            <person name="Melise S."/>
            <person name="Noan J."/>
            <person name="Okalmin O."/>
        </authorList>
    </citation>
    <scope>NUCLEOTIDE SEQUENCE</scope>
    <source>
        <strain evidence="9">FN9</strain>
    </source>
</reference>
<feature type="transmembrane region" description="Helical" evidence="6">
    <location>
        <begin position="113"/>
        <end position="137"/>
    </location>
</feature>
<feature type="domain" description="Rhodopsin" evidence="7">
    <location>
        <begin position="37"/>
        <end position="305"/>
    </location>
</feature>
<comment type="similarity">
    <text evidence="5">Belongs to the SAT4 family.</text>
</comment>
<evidence type="ECO:0000256" key="1">
    <source>
        <dbReference type="ARBA" id="ARBA00004141"/>
    </source>
</evidence>
<dbReference type="Proteomes" id="UP000746612">
    <property type="component" value="Unassembled WGS sequence"/>
</dbReference>
<gene>
    <name evidence="9" type="ORF">FUG_LOCUS477578</name>
    <name evidence="8" type="ORF">MDCFG202_LOCUS306914</name>
</gene>
<accession>A0A4E9EIB3</accession>
<sequence length="461" mass="51144">MEPRTSLAGSAGEMADLRTYNIEAFTLLGIAMLVTALRCGVRISTVGCKNLWADDYLVILAAGIYAIETGLAYSVGNVAFGLANNSITDERRASLQPDDTEYQIRVLGSKIQLALWATYSSLLWILKASMCTFYYRLTKDLEGYRTRVMVGFGLIITSFVVVQMNLLLSCSPFTQWWQIFPDPGAFCHAAISPSLIWTGLSFNLITDFYLIMIPMPMLWKAAMPWPQKAGLITLFSCGLFVTMAAVLRVVLLVSVSIPQPNPLLQFPNSTKDPLNGPQLAASWAVRETFVAIMTTNIPMLFPSFKKWAVPIVERAGSSLSLNRSPLSTITDSRFSGALSLDVWKRRTRETFRFSTSGPTSPTIRKSDITVGFPYAMWDSPVTTPEKSKTRSSIMIQPLACHPVRTMVCVEAIRADQRLSTTSETSEASTVSWAETLVNSPRPERSETILPRVHYDGYSKFV</sequence>
<feature type="transmembrane region" description="Helical" evidence="6">
    <location>
        <begin position="194"/>
        <end position="219"/>
    </location>
</feature>
<dbReference type="AlphaFoldDB" id="A0A4E9EIB3"/>
<evidence type="ECO:0000259" key="7">
    <source>
        <dbReference type="Pfam" id="PF20684"/>
    </source>
</evidence>
<dbReference type="EMBL" id="CAJPIJ010000146">
    <property type="protein sequence ID" value="CAG1988673.1"/>
    <property type="molecule type" value="Genomic_DNA"/>
</dbReference>
<feature type="transmembrane region" description="Helical" evidence="6">
    <location>
        <begin position="20"/>
        <end position="41"/>
    </location>
</feature>
<evidence type="ECO:0000256" key="6">
    <source>
        <dbReference type="SAM" id="Phobius"/>
    </source>
</evidence>
<evidence type="ECO:0000313" key="9">
    <source>
        <dbReference type="EMBL" id="VIO62639.1"/>
    </source>
</evidence>
<proteinExistence type="inferred from homology"/>
<dbReference type="EMBL" id="CAAKMV010000163">
    <property type="protein sequence ID" value="VIO62639.1"/>
    <property type="molecule type" value="Genomic_DNA"/>
</dbReference>
<organism evidence="9">
    <name type="scientific">Gibberella zeae</name>
    <name type="common">Wheat head blight fungus</name>
    <name type="synonym">Fusarium graminearum</name>
    <dbReference type="NCBI Taxonomy" id="5518"/>
    <lineage>
        <taxon>Eukaryota</taxon>
        <taxon>Fungi</taxon>
        <taxon>Dikarya</taxon>
        <taxon>Ascomycota</taxon>
        <taxon>Pezizomycotina</taxon>
        <taxon>Sordariomycetes</taxon>
        <taxon>Hypocreomycetidae</taxon>
        <taxon>Hypocreales</taxon>
        <taxon>Nectriaceae</taxon>
        <taxon>Fusarium</taxon>
    </lineage>
</organism>